<reference evidence="9" key="1">
    <citation type="journal article" date="2020" name="mSystems">
        <title>Genome- and Community-Level Interaction Insights into Carbon Utilization and Element Cycling Functions of Hydrothermarchaeota in Hydrothermal Sediment.</title>
        <authorList>
            <person name="Zhou Z."/>
            <person name="Liu Y."/>
            <person name="Xu W."/>
            <person name="Pan J."/>
            <person name="Luo Z.H."/>
            <person name="Li M."/>
        </authorList>
    </citation>
    <scope>NUCLEOTIDE SEQUENCE [LARGE SCALE GENOMIC DNA]</scope>
    <source>
        <strain evidence="9">SpSt-1233</strain>
    </source>
</reference>
<feature type="non-terminal residue" evidence="9">
    <location>
        <position position="1"/>
    </location>
</feature>
<evidence type="ECO:0000256" key="2">
    <source>
        <dbReference type="ARBA" id="ARBA00022670"/>
    </source>
</evidence>
<evidence type="ECO:0000256" key="4">
    <source>
        <dbReference type="ARBA" id="ARBA00022801"/>
    </source>
</evidence>
<dbReference type="Pfam" id="PF01432">
    <property type="entry name" value="Peptidase_M3"/>
    <property type="match status" value="1"/>
</dbReference>
<evidence type="ECO:0000259" key="8">
    <source>
        <dbReference type="Pfam" id="PF01432"/>
    </source>
</evidence>
<dbReference type="GO" id="GO:0006508">
    <property type="term" value="P:proteolysis"/>
    <property type="evidence" value="ECO:0007669"/>
    <property type="project" value="UniProtKB-KW"/>
</dbReference>
<dbReference type="PANTHER" id="PTHR43660:SF1">
    <property type="entry name" value="DIPEPTIDYL CARBOXYPEPTIDASE"/>
    <property type="match status" value="1"/>
</dbReference>
<feature type="domain" description="Peptidase M3A/M3B catalytic" evidence="8">
    <location>
        <begin position="1"/>
        <end position="381"/>
    </location>
</feature>
<comment type="similarity">
    <text evidence="1 7">Belongs to the peptidase M3 family.</text>
</comment>
<accession>A0A7V2AVC6</accession>
<evidence type="ECO:0000256" key="7">
    <source>
        <dbReference type="RuleBase" id="RU003435"/>
    </source>
</evidence>
<keyword evidence="5 7" id="KW-0862">Zinc</keyword>
<evidence type="ECO:0000256" key="5">
    <source>
        <dbReference type="ARBA" id="ARBA00022833"/>
    </source>
</evidence>
<dbReference type="InterPro" id="IPR034005">
    <property type="entry name" value="M3A_DCP"/>
</dbReference>
<name>A0A7V2AVC6_UNCEI</name>
<dbReference type="EMBL" id="DSEC01000401">
    <property type="protein sequence ID" value="HER43932.1"/>
    <property type="molecule type" value="Genomic_DNA"/>
</dbReference>
<dbReference type="PANTHER" id="PTHR43660">
    <property type="entry name" value="DIPEPTIDYL CARBOXYPEPTIDASE"/>
    <property type="match status" value="1"/>
</dbReference>
<evidence type="ECO:0000313" key="9">
    <source>
        <dbReference type="EMBL" id="HER43932.1"/>
    </source>
</evidence>
<dbReference type="GO" id="GO:0046872">
    <property type="term" value="F:metal ion binding"/>
    <property type="evidence" value="ECO:0007669"/>
    <property type="project" value="UniProtKB-UniRule"/>
</dbReference>
<dbReference type="InterPro" id="IPR001567">
    <property type="entry name" value="Pept_M3A_M3B_dom"/>
</dbReference>
<keyword evidence="4 7" id="KW-0378">Hydrolase</keyword>
<keyword evidence="6 7" id="KW-0482">Metalloprotease</keyword>
<evidence type="ECO:0000256" key="3">
    <source>
        <dbReference type="ARBA" id="ARBA00022723"/>
    </source>
</evidence>
<comment type="cofactor">
    <cofactor evidence="7">
        <name>Zn(2+)</name>
        <dbReference type="ChEBI" id="CHEBI:29105"/>
    </cofactor>
    <text evidence="7">Binds 1 zinc ion.</text>
</comment>
<sequence length="383" mass="44189">VYEFLYKLWTPALNRAKSEARMLQEMIDEEGGGFDLEPWDWWYYAEKVKKATYDIDEEMLRPYFELDNVRKGAFELATRLFGITFEELTDIPVYHEDVRAYEVKDADGSHIGILYTDYYPRASKRGGAWMGEYRGQKKQDGRMVTPVVTNCGNFSKPTAGQPALLSLDEVLTLFHEFGHGLHGLLSECTYEALSGTNVATDFVELPSQIMENWVLEPEMLKIFALHYETGEPMPDELIAKVRNARLFNQGFEVTELLAASILDMDWHTITEPAELDPIAFENETFERIGLIPEIVSRYRTPYFRHIFSSGYAAGYYSYIWAGVLDADAFQAFKETELFDRETGMRFREHILAKGGSEEPMTLYKRFRGKEPSIEPLLERRGLI</sequence>
<evidence type="ECO:0000256" key="6">
    <source>
        <dbReference type="ARBA" id="ARBA00023049"/>
    </source>
</evidence>
<keyword evidence="3 7" id="KW-0479">Metal-binding</keyword>
<dbReference type="FunFam" id="3.40.390.10:FF:000009">
    <property type="entry name" value="Oligopeptidase A"/>
    <property type="match status" value="1"/>
</dbReference>
<gene>
    <name evidence="9" type="ORF">ENO08_05685</name>
</gene>
<dbReference type="GO" id="GO:0004222">
    <property type="term" value="F:metalloendopeptidase activity"/>
    <property type="evidence" value="ECO:0007669"/>
    <property type="project" value="InterPro"/>
</dbReference>
<comment type="caution">
    <text evidence="9">The sequence shown here is derived from an EMBL/GenBank/DDBJ whole genome shotgun (WGS) entry which is preliminary data.</text>
</comment>
<dbReference type="CDD" id="cd06456">
    <property type="entry name" value="M3A_DCP"/>
    <property type="match status" value="1"/>
</dbReference>
<dbReference type="GO" id="GO:0005829">
    <property type="term" value="C:cytosol"/>
    <property type="evidence" value="ECO:0007669"/>
    <property type="project" value="UniProtKB-ARBA"/>
</dbReference>
<proteinExistence type="inferred from homology"/>
<evidence type="ECO:0000256" key="1">
    <source>
        <dbReference type="ARBA" id="ARBA00006040"/>
    </source>
</evidence>
<dbReference type="InterPro" id="IPR045090">
    <property type="entry name" value="Pept_M3A_M3B"/>
</dbReference>
<dbReference type="Proteomes" id="UP000886069">
    <property type="component" value="Unassembled WGS sequence"/>
</dbReference>
<dbReference type="Gene3D" id="1.10.1370.40">
    <property type="match status" value="2"/>
</dbReference>
<organism evidence="9">
    <name type="scientific">Eiseniibacteriota bacterium</name>
    <dbReference type="NCBI Taxonomy" id="2212470"/>
    <lineage>
        <taxon>Bacteria</taxon>
        <taxon>Candidatus Eiseniibacteriota</taxon>
    </lineage>
</organism>
<dbReference type="AlphaFoldDB" id="A0A7V2AVC6"/>
<keyword evidence="2 7" id="KW-0645">Protease</keyword>
<dbReference type="SUPFAM" id="SSF55486">
    <property type="entry name" value="Metalloproteases ('zincins'), catalytic domain"/>
    <property type="match status" value="1"/>
</dbReference>
<protein>
    <submittedName>
        <fullName evidence="9">Peptidase M3</fullName>
    </submittedName>
</protein>
<dbReference type="GO" id="GO:0004180">
    <property type="term" value="F:carboxypeptidase activity"/>
    <property type="evidence" value="ECO:0007669"/>
    <property type="project" value="TreeGrafter"/>
</dbReference>